<evidence type="ECO:0000313" key="1">
    <source>
        <dbReference type="EMBL" id="KAF6330355.1"/>
    </source>
</evidence>
<gene>
    <name evidence="1" type="ORF">mMyoMyo1_012345</name>
</gene>
<comment type="caution">
    <text evidence="1">The sequence shown here is derived from an EMBL/GenBank/DDBJ whole genome shotgun (WGS) entry which is preliminary data.</text>
</comment>
<evidence type="ECO:0000313" key="2">
    <source>
        <dbReference type="Proteomes" id="UP000527355"/>
    </source>
</evidence>
<sequence length="185" mass="19995">MDPHLILLTRLHMALPPQERFQGTGEGGRGGGILFLLGGVLNLPDRNWTWDKIWALSSCSKMSLPEKGHHFFSGHLCDINNGPVSGCSRKQVPMCLGKHFGKCWGSTPSTQWSPPGRARGYSCINCGGGKVSSLLKSSNPETFTKLSCNCQQTTDKVLKPVMDRAPASLPQALGGNTGTTRVLFK</sequence>
<organism evidence="1 2">
    <name type="scientific">Myotis myotis</name>
    <name type="common">Greater mouse-eared bat</name>
    <name type="synonym">Vespertilio myotis</name>
    <dbReference type="NCBI Taxonomy" id="51298"/>
    <lineage>
        <taxon>Eukaryota</taxon>
        <taxon>Metazoa</taxon>
        <taxon>Chordata</taxon>
        <taxon>Craniata</taxon>
        <taxon>Vertebrata</taxon>
        <taxon>Euteleostomi</taxon>
        <taxon>Mammalia</taxon>
        <taxon>Eutheria</taxon>
        <taxon>Laurasiatheria</taxon>
        <taxon>Chiroptera</taxon>
        <taxon>Yangochiroptera</taxon>
        <taxon>Vespertilionidae</taxon>
        <taxon>Myotis</taxon>
    </lineage>
</organism>
<accession>A0A7J7VYR9</accession>
<reference evidence="1 2" key="1">
    <citation type="journal article" date="2020" name="Nature">
        <title>Six reference-quality genomes reveal evolution of bat adaptations.</title>
        <authorList>
            <person name="Jebb D."/>
            <person name="Huang Z."/>
            <person name="Pippel M."/>
            <person name="Hughes G.M."/>
            <person name="Lavrichenko K."/>
            <person name="Devanna P."/>
            <person name="Winkler S."/>
            <person name="Jermiin L.S."/>
            <person name="Skirmuntt E.C."/>
            <person name="Katzourakis A."/>
            <person name="Burkitt-Gray L."/>
            <person name="Ray D.A."/>
            <person name="Sullivan K.A.M."/>
            <person name="Roscito J.G."/>
            <person name="Kirilenko B.M."/>
            <person name="Davalos L.M."/>
            <person name="Corthals A.P."/>
            <person name="Power M.L."/>
            <person name="Jones G."/>
            <person name="Ransome R.D."/>
            <person name="Dechmann D.K.N."/>
            <person name="Locatelli A.G."/>
            <person name="Puechmaille S.J."/>
            <person name="Fedrigo O."/>
            <person name="Jarvis E.D."/>
            <person name="Hiller M."/>
            <person name="Vernes S.C."/>
            <person name="Myers E.W."/>
            <person name="Teeling E.C."/>
        </authorList>
    </citation>
    <scope>NUCLEOTIDE SEQUENCE [LARGE SCALE GENOMIC DNA]</scope>
    <source>
        <strain evidence="1">MMyoMyo1</strain>
        <tissue evidence="1">Flight muscle</tissue>
    </source>
</reference>
<dbReference type="AlphaFoldDB" id="A0A7J7VYR9"/>
<keyword evidence="2" id="KW-1185">Reference proteome</keyword>
<protein>
    <submittedName>
        <fullName evidence="1">Uncharacterized protein</fullName>
    </submittedName>
</protein>
<dbReference type="Proteomes" id="UP000527355">
    <property type="component" value="Unassembled WGS sequence"/>
</dbReference>
<proteinExistence type="predicted"/>
<name>A0A7J7VYR9_MYOMY</name>
<dbReference type="EMBL" id="JABWUV010000009">
    <property type="protein sequence ID" value="KAF6330355.1"/>
    <property type="molecule type" value="Genomic_DNA"/>
</dbReference>